<dbReference type="Proteomes" id="UP000321412">
    <property type="component" value="Unassembled WGS sequence"/>
</dbReference>
<name>A0A5C6X3E7_9DELT</name>
<proteinExistence type="predicted"/>
<accession>A0A5C6X3E7</accession>
<comment type="caution">
    <text evidence="2">The sequence shown here is derived from an EMBL/GenBank/DDBJ whole genome shotgun (WGS) entry which is preliminary data.</text>
</comment>
<organism evidence="2 3">
    <name type="scientific">Lujinxingia vulgaris</name>
    <dbReference type="NCBI Taxonomy" id="2600176"/>
    <lineage>
        <taxon>Bacteria</taxon>
        <taxon>Deltaproteobacteria</taxon>
        <taxon>Bradymonadales</taxon>
        <taxon>Lujinxingiaceae</taxon>
        <taxon>Lujinxingia</taxon>
    </lineage>
</organism>
<dbReference type="AlphaFoldDB" id="A0A5C6X3E7"/>
<gene>
    <name evidence="2" type="ORF">FRC98_13385</name>
</gene>
<sequence>MAAHPPLRPRRHPPRPCHLRPRHARQRRRDHLRIERHGENRQREQPDLLRHLLLRLLLRRHSPGRLRAAARHLLRRARRPHAPGHRQLRRAHPRDARGS</sequence>
<keyword evidence="3" id="KW-1185">Reference proteome</keyword>
<dbReference type="EMBL" id="VOSM01000006">
    <property type="protein sequence ID" value="TXD36234.1"/>
    <property type="molecule type" value="Genomic_DNA"/>
</dbReference>
<feature type="region of interest" description="Disordered" evidence="1">
    <location>
        <begin position="1"/>
        <end position="45"/>
    </location>
</feature>
<feature type="compositionally biased region" description="Basic residues" evidence="1">
    <location>
        <begin position="74"/>
        <end position="92"/>
    </location>
</feature>
<reference evidence="2 3" key="1">
    <citation type="submission" date="2019-08" db="EMBL/GenBank/DDBJ databases">
        <title>Bradymonadales sp. TMQ4.</title>
        <authorList>
            <person name="Liang Q."/>
        </authorList>
    </citation>
    <scope>NUCLEOTIDE SEQUENCE [LARGE SCALE GENOMIC DNA]</scope>
    <source>
        <strain evidence="2 3">TMQ4</strain>
    </source>
</reference>
<feature type="compositionally biased region" description="Basic residues" evidence="1">
    <location>
        <begin position="7"/>
        <end position="31"/>
    </location>
</feature>
<feature type="region of interest" description="Disordered" evidence="1">
    <location>
        <begin position="74"/>
        <end position="99"/>
    </location>
</feature>
<protein>
    <submittedName>
        <fullName evidence="2">Uncharacterized protein</fullName>
    </submittedName>
</protein>
<evidence type="ECO:0000256" key="1">
    <source>
        <dbReference type="SAM" id="MobiDB-lite"/>
    </source>
</evidence>
<feature type="compositionally biased region" description="Basic and acidic residues" evidence="1">
    <location>
        <begin position="32"/>
        <end position="45"/>
    </location>
</feature>
<evidence type="ECO:0000313" key="2">
    <source>
        <dbReference type="EMBL" id="TXD36234.1"/>
    </source>
</evidence>
<evidence type="ECO:0000313" key="3">
    <source>
        <dbReference type="Proteomes" id="UP000321412"/>
    </source>
</evidence>